<name>A0ABU0PRN5_9MICC</name>
<evidence type="ECO:0000313" key="2">
    <source>
        <dbReference type="EMBL" id="MDQ0675934.1"/>
    </source>
</evidence>
<evidence type="ECO:0000256" key="1">
    <source>
        <dbReference type="SAM" id="Phobius"/>
    </source>
</evidence>
<keyword evidence="1" id="KW-1133">Transmembrane helix</keyword>
<sequence length="88" mass="8571">MRVMEYASSAPTLASGASIGAFNVGNALGAWLGGVTITARLSYTSPIWAGAGITLLGLVAMALAAAKARRSGVIAGRPVGAAGSLANP</sequence>
<keyword evidence="1" id="KW-0472">Membrane</keyword>
<keyword evidence="1" id="KW-0812">Transmembrane</keyword>
<proteinExistence type="predicted"/>
<protein>
    <submittedName>
        <fullName evidence="2">MFS family arabinose efflux permease</fullName>
    </submittedName>
</protein>
<comment type="caution">
    <text evidence="2">The sequence shown here is derived from an EMBL/GenBank/DDBJ whole genome shotgun (WGS) entry which is preliminary data.</text>
</comment>
<feature type="transmembrane region" description="Helical" evidence="1">
    <location>
        <begin position="45"/>
        <end position="66"/>
    </location>
</feature>
<evidence type="ECO:0000313" key="3">
    <source>
        <dbReference type="Proteomes" id="UP001236806"/>
    </source>
</evidence>
<dbReference type="Proteomes" id="UP001236806">
    <property type="component" value="Unassembled WGS sequence"/>
</dbReference>
<keyword evidence="3" id="KW-1185">Reference proteome</keyword>
<gene>
    <name evidence="2" type="ORF">QFZ36_003495</name>
</gene>
<reference evidence="2 3" key="1">
    <citation type="submission" date="2023-07" db="EMBL/GenBank/DDBJ databases">
        <title>Comparative genomics of wheat-associated soil bacteria to identify genetic determinants of phenazine resistance.</title>
        <authorList>
            <person name="Mouncey N."/>
        </authorList>
    </citation>
    <scope>NUCLEOTIDE SEQUENCE [LARGE SCALE GENOMIC DNA]</scope>
    <source>
        <strain evidence="2 3">W1I3</strain>
    </source>
</reference>
<organism evidence="2 3">
    <name type="scientific">Pseudarthrobacter siccitolerans</name>
    <dbReference type="NCBI Taxonomy" id="861266"/>
    <lineage>
        <taxon>Bacteria</taxon>
        <taxon>Bacillati</taxon>
        <taxon>Actinomycetota</taxon>
        <taxon>Actinomycetes</taxon>
        <taxon>Micrococcales</taxon>
        <taxon>Micrococcaceae</taxon>
        <taxon>Pseudarthrobacter</taxon>
    </lineage>
</organism>
<dbReference type="EMBL" id="JAUSXB010000001">
    <property type="protein sequence ID" value="MDQ0675934.1"/>
    <property type="molecule type" value="Genomic_DNA"/>
</dbReference>
<accession>A0ABU0PRN5</accession>